<dbReference type="Proteomes" id="UP000319908">
    <property type="component" value="Unassembled WGS sequence"/>
</dbReference>
<organism evidence="1 2">
    <name type="scientific">Allorhodopirellula heiligendammensis</name>
    <dbReference type="NCBI Taxonomy" id="2714739"/>
    <lineage>
        <taxon>Bacteria</taxon>
        <taxon>Pseudomonadati</taxon>
        <taxon>Planctomycetota</taxon>
        <taxon>Planctomycetia</taxon>
        <taxon>Pirellulales</taxon>
        <taxon>Pirellulaceae</taxon>
        <taxon>Allorhodopirellula</taxon>
    </lineage>
</organism>
<comment type="caution">
    <text evidence="1">The sequence shown here is derived from an EMBL/GenBank/DDBJ whole genome shotgun (WGS) entry which is preliminary data.</text>
</comment>
<accession>A0A5C6C1R2</accession>
<sequence length="84" mass="9195">MGVLYLDFSNWLANSLTRVSEGLALSHPCERLSGFYLSAGKPSQVIAHAAEFGERLIAESRVRNEAISLDWDVTLGGRSSPEIM</sequence>
<reference evidence="1 2" key="1">
    <citation type="journal article" date="2020" name="Antonie Van Leeuwenhoek">
        <title>Rhodopirellula heiligendammensis sp. nov., Rhodopirellula pilleata sp. nov., and Rhodopirellula solitaria sp. nov. isolated from natural or artificial marine surfaces in Northern Germany and California, USA, and emended description of the genus Rhodopirellula.</title>
        <authorList>
            <person name="Kallscheuer N."/>
            <person name="Wiegand S."/>
            <person name="Jogler M."/>
            <person name="Boedeker C."/>
            <person name="Peeters S.H."/>
            <person name="Rast P."/>
            <person name="Heuer A."/>
            <person name="Jetten M.S.M."/>
            <person name="Rohde M."/>
            <person name="Jogler C."/>
        </authorList>
    </citation>
    <scope>NUCLEOTIDE SEQUENCE [LARGE SCALE GENOMIC DNA]</scope>
    <source>
        <strain evidence="1 2">Poly21</strain>
    </source>
</reference>
<dbReference type="AlphaFoldDB" id="A0A5C6C1R2"/>
<name>A0A5C6C1R2_9BACT</name>
<proteinExistence type="predicted"/>
<evidence type="ECO:0000313" key="2">
    <source>
        <dbReference type="Proteomes" id="UP000319908"/>
    </source>
</evidence>
<keyword evidence="2" id="KW-1185">Reference proteome</keyword>
<evidence type="ECO:0000313" key="1">
    <source>
        <dbReference type="EMBL" id="TWU17917.1"/>
    </source>
</evidence>
<gene>
    <name evidence="1" type="ORF">Poly21_00690</name>
</gene>
<protein>
    <submittedName>
        <fullName evidence="1">Uncharacterized protein</fullName>
    </submittedName>
</protein>
<dbReference type="EMBL" id="SJPU01000001">
    <property type="protein sequence ID" value="TWU17917.1"/>
    <property type="molecule type" value="Genomic_DNA"/>
</dbReference>